<dbReference type="GO" id="GO:0015276">
    <property type="term" value="F:ligand-gated monoatomic ion channel activity"/>
    <property type="evidence" value="ECO:0007669"/>
    <property type="project" value="InterPro"/>
</dbReference>
<evidence type="ECO:0000256" key="2">
    <source>
        <dbReference type="ARBA" id="ARBA00008685"/>
    </source>
</evidence>
<evidence type="ECO:0000256" key="5">
    <source>
        <dbReference type="ARBA" id="ARBA00022989"/>
    </source>
</evidence>
<proteinExistence type="inferred from homology"/>
<evidence type="ECO:0000256" key="8">
    <source>
        <dbReference type="ARBA" id="ARBA00023180"/>
    </source>
</evidence>
<keyword evidence="4 9" id="KW-0812">Transmembrane</keyword>
<evidence type="ECO:0000313" key="12">
    <source>
        <dbReference type="Proteomes" id="UP000215335"/>
    </source>
</evidence>
<evidence type="ECO:0000256" key="6">
    <source>
        <dbReference type="ARBA" id="ARBA00023136"/>
    </source>
</evidence>
<feature type="domain" description="Ionotropic glutamate receptor C-terminal" evidence="10">
    <location>
        <begin position="213"/>
        <end position="470"/>
    </location>
</feature>
<comment type="similarity">
    <text evidence="2">Belongs to the glutamate-gated ion channel (TC 1.A.10.1) family.</text>
</comment>
<evidence type="ECO:0000256" key="9">
    <source>
        <dbReference type="SAM" id="Phobius"/>
    </source>
</evidence>
<comment type="subcellular location">
    <subcellularLocation>
        <location evidence="1">Cell membrane</location>
        <topology evidence="1">Multi-pass membrane protein</topology>
    </subcellularLocation>
</comment>
<keyword evidence="5 9" id="KW-1133">Transmembrane helix</keyword>
<dbReference type="GO" id="GO:0050906">
    <property type="term" value="P:detection of stimulus involved in sensory perception"/>
    <property type="evidence" value="ECO:0007669"/>
    <property type="project" value="UniProtKB-ARBA"/>
</dbReference>
<dbReference type="Proteomes" id="UP000215335">
    <property type="component" value="Unassembled WGS sequence"/>
</dbReference>
<dbReference type="InterPro" id="IPR001320">
    <property type="entry name" value="Iontro_rcpt_C"/>
</dbReference>
<dbReference type="PANTHER" id="PTHR42643:SF24">
    <property type="entry name" value="IONOTROPIC RECEPTOR 60A"/>
    <property type="match status" value="1"/>
</dbReference>
<dbReference type="STRING" id="543379.A0A232FMY9"/>
<name>A0A232FMY9_9HYME</name>
<feature type="transmembrane region" description="Helical" evidence="9">
    <location>
        <begin position="277"/>
        <end position="302"/>
    </location>
</feature>
<evidence type="ECO:0000256" key="7">
    <source>
        <dbReference type="ARBA" id="ARBA00023170"/>
    </source>
</evidence>
<evidence type="ECO:0000313" key="11">
    <source>
        <dbReference type="EMBL" id="OXU32015.1"/>
    </source>
</evidence>
<dbReference type="Gene3D" id="3.40.190.10">
    <property type="entry name" value="Periplasmic binding protein-like II"/>
    <property type="match status" value="3"/>
</dbReference>
<dbReference type="GO" id="GO:0005886">
    <property type="term" value="C:plasma membrane"/>
    <property type="evidence" value="ECO:0007669"/>
    <property type="project" value="UniProtKB-SubCell"/>
</dbReference>
<dbReference type="SUPFAM" id="SSF53850">
    <property type="entry name" value="Periplasmic binding protein-like II"/>
    <property type="match status" value="1"/>
</dbReference>
<comment type="caution">
    <text evidence="11">The sequence shown here is derived from an EMBL/GenBank/DDBJ whole genome shotgun (WGS) entry which is preliminary data.</text>
</comment>
<protein>
    <recommendedName>
        <fullName evidence="10">Ionotropic glutamate receptor C-terminal domain-containing protein</fullName>
    </recommendedName>
</protein>
<keyword evidence="8" id="KW-0325">Glycoprotein</keyword>
<evidence type="ECO:0000256" key="3">
    <source>
        <dbReference type="ARBA" id="ARBA00022475"/>
    </source>
</evidence>
<dbReference type="Pfam" id="PF00060">
    <property type="entry name" value="Lig_chan"/>
    <property type="match status" value="1"/>
</dbReference>
<evidence type="ECO:0000256" key="1">
    <source>
        <dbReference type="ARBA" id="ARBA00004651"/>
    </source>
</evidence>
<reference evidence="11 12" key="1">
    <citation type="journal article" date="2017" name="Curr. Biol.">
        <title>The Evolution of Venom by Co-option of Single-Copy Genes.</title>
        <authorList>
            <person name="Martinson E.O."/>
            <person name="Mrinalini"/>
            <person name="Kelkar Y.D."/>
            <person name="Chang C.H."/>
            <person name="Werren J.H."/>
        </authorList>
    </citation>
    <scope>NUCLEOTIDE SEQUENCE [LARGE SCALE GENOMIC DNA]</scope>
    <source>
        <strain evidence="11 12">Alberta</strain>
        <tissue evidence="11">Whole body</tissue>
    </source>
</reference>
<gene>
    <name evidence="11" type="ORF">TSAR_001177</name>
</gene>
<dbReference type="PANTHER" id="PTHR42643">
    <property type="entry name" value="IONOTROPIC RECEPTOR 20A-RELATED"/>
    <property type="match status" value="1"/>
</dbReference>
<organism evidence="11 12">
    <name type="scientific">Trichomalopsis sarcophagae</name>
    <dbReference type="NCBI Taxonomy" id="543379"/>
    <lineage>
        <taxon>Eukaryota</taxon>
        <taxon>Metazoa</taxon>
        <taxon>Ecdysozoa</taxon>
        <taxon>Arthropoda</taxon>
        <taxon>Hexapoda</taxon>
        <taxon>Insecta</taxon>
        <taxon>Pterygota</taxon>
        <taxon>Neoptera</taxon>
        <taxon>Endopterygota</taxon>
        <taxon>Hymenoptera</taxon>
        <taxon>Apocrita</taxon>
        <taxon>Proctotrupomorpha</taxon>
        <taxon>Chalcidoidea</taxon>
        <taxon>Pteromalidae</taxon>
        <taxon>Pteromalinae</taxon>
        <taxon>Trichomalopsis</taxon>
    </lineage>
</organism>
<feature type="transmembrane region" description="Helical" evidence="9">
    <location>
        <begin position="462"/>
        <end position="485"/>
    </location>
</feature>
<accession>A0A232FMY9</accession>
<sequence>MQRCDSRQASTPYYDSMFSRGLRLQLKLELRCRTMFSFLAFLSILKIAQAVEGVIWSKSARNFVPLFSISRFAVLNDERIQRSKDLEWHDFQHEVLKVAYYQEKNLVSFIENDTRISGVVGEVWEILANYLNFTLVPVRLQERNFGNELENGSYDGILGLIQSNQSQIIPRSGIFRNRLSLVDYTVPLWNIRYHLYIKPEWSHDDAWMFHLFSLKVWYTFILFLVVLSIAGYICEKNSFMKTNEKIVYNLQDHIFYTAAIACNQGCVPAELHNRSRLIYICTSMFSWVILIAFSSNAIFLMMNKKFILPFTGLRSLIQDSKYEVVAFSGSMVHKDFKETVSKYYKYSRDIKRVSYAPAAGEIFRKVCFTEDKKLAAFEAEDRHKAIGKNICRLIPTKASYFETWIASAIKRGFRYKRSFDIGILKLSEFGIIDGLRDRWLDWKFDDHEEIPFQSIDMSQVHLIFSILVLGLIMSLLILLLEYLTYFRGRLFVKKKSKPNIPKVTVKPKLPEIDRNRVFHVYR</sequence>
<dbReference type="EMBL" id="NNAY01000012">
    <property type="protein sequence ID" value="OXU32015.1"/>
    <property type="molecule type" value="Genomic_DNA"/>
</dbReference>
<keyword evidence="6 9" id="KW-0472">Membrane</keyword>
<dbReference type="OrthoDB" id="8195814at2759"/>
<evidence type="ECO:0000259" key="10">
    <source>
        <dbReference type="Pfam" id="PF00060"/>
    </source>
</evidence>
<dbReference type="InterPro" id="IPR052192">
    <property type="entry name" value="Insect_Ionotropic_Sensory_Rcpt"/>
</dbReference>
<feature type="transmembrane region" description="Helical" evidence="9">
    <location>
        <begin position="216"/>
        <end position="234"/>
    </location>
</feature>
<dbReference type="AlphaFoldDB" id="A0A232FMY9"/>
<keyword evidence="12" id="KW-1185">Reference proteome</keyword>
<keyword evidence="7" id="KW-0675">Receptor</keyword>
<keyword evidence="3" id="KW-1003">Cell membrane</keyword>
<evidence type="ECO:0000256" key="4">
    <source>
        <dbReference type="ARBA" id="ARBA00022692"/>
    </source>
</evidence>